<proteinExistence type="predicted"/>
<sequence>MVSYAILILSYSAVALASLSLSFLHLVSSDCSLMFMSSDLYVTSDKDSSRSLILLCFLCNKEFTISFSCLELDNCSSNSSRLLVTSSEDFLSSWFWFLSLICSSFKASISWCKDSMTLEEPVRGFLKGEELDVESDMKEPDDFTGENSLNGFLMRLS</sequence>
<evidence type="ECO:0000313" key="2">
    <source>
        <dbReference type="Proteomes" id="UP000774326"/>
    </source>
</evidence>
<protein>
    <submittedName>
        <fullName evidence="1">Uncharacterized protein</fullName>
    </submittedName>
</protein>
<dbReference type="AlphaFoldDB" id="A0A9P8Q1K2"/>
<reference evidence="1" key="2">
    <citation type="submission" date="2021-01" db="EMBL/GenBank/DDBJ databases">
        <authorList>
            <person name="Schikora-Tamarit M.A."/>
        </authorList>
    </citation>
    <scope>NUCLEOTIDE SEQUENCE</scope>
    <source>
        <strain evidence="1">CBS2887</strain>
    </source>
</reference>
<name>A0A9P8Q1K2_WICPI</name>
<organism evidence="1 2">
    <name type="scientific">Wickerhamomyces pijperi</name>
    <name type="common">Yeast</name>
    <name type="synonym">Pichia pijperi</name>
    <dbReference type="NCBI Taxonomy" id="599730"/>
    <lineage>
        <taxon>Eukaryota</taxon>
        <taxon>Fungi</taxon>
        <taxon>Dikarya</taxon>
        <taxon>Ascomycota</taxon>
        <taxon>Saccharomycotina</taxon>
        <taxon>Saccharomycetes</taxon>
        <taxon>Phaffomycetales</taxon>
        <taxon>Wickerhamomycetaceae</taxon>
        <taxon>Wickerhamomyces</taxon>
    </lineage>
</organism>
<keyword evidence="2" id="KW-1185">Reference proteome</keyword>
<gene>
    <name evidence="1" type="ORF">WICPIJ_007541</name>
</gene>
<dbReference type="Proteomes" id="UP000774326">
    <property type="component" value="Unassembled WGS sequence"/>
</dbReference>
<reference evidence="1" key="1">
    <citation type="journal article" date="2021" name="Open Biol.">
        <title>Shared evolutionary footprints suggest mitochondrial oxidative damage underlies multiple complex I losses in fungi.</title>
        <authorList>
            <person name="Schikora-Tamarit M.A."/>
            <person name="Marcet-Houben M."/>
            <person name="Nosek J."/>
            <person name="Gabaldon T."/>
        </authorList>
    </citation>
    <scope>NUCLEOTIDE SEQUENCE</scope>
    <source>
        <strain evidence="1">CBS2887</strain>
    </source>
</reference>
<evidence type="ECO:0000313" key="1">
    <source>
        <dbReference type="EMBL" id="KAH3681462.1"/>
    </source>
</evidence>
<dbReference type="EMBL" id="JAEUBG010004410">
    <property type="protein sequence ID" value="KAH3681462.1"/>
    <property type="molecule type" value="Genomic_DNA"/>
</dbReference>
<accession>A0A9P8Q1K2</accession>
<comment type="caution">
    <text evidence="1">The sequence shown here is derived from an EMBL/GenBank/DDBJ whole genome shotgun (WGS) entry which is preliminary data.</text>
</comment>